<evidence type="ECO:0000313" key="1">
    <source>
        <dbReference type="EMBL" id="MCY8315764.1"/>
    </source>
</evidence>
<sequence>MSSPFYNAIKTCYLSGYWDGKEELLSMAVDQGKITEEEMNEIKRLREAEKGSSSIEE</sequence>
<dbReference type="EMBL" id="JALAOH010000006">
    <property type="protein sequence ID" value="MCY8315764.1"/>
    <property type="molecule type" value="Genomic_DNA"/>
</dbReference>
<dbReference type="Proteomes" id="UP001067121">
    <property type="component" value="Unassembled WGS sequence"/>
</dbReference>
<evidence type="ECO:0008006" key="3">
    <source>
        <dbReference type="Google" id="ProtNLM"/>
    </source>
</evidence>
<evidence type="ECO:0000313" key="2">
    <source>
        <dbReference type="Proteomes" id="UP001067121"/>
    </source>
</evidence>
<comment type="caution">
    <text evidence="1">The sequence shown here is derived from an EMBL/GenBank/DDBJ whole genome shotgun (WGS) entry which is preliminary data.</text>
</comment>
<dbReference type="AlphaFoldDB" id="A0AAP3CG85"/>
<accession>A0AAP3CG85</accession>
<name>A0AAP3CG85_BACVA</name>
<protein>
    <recommendedName>
        <fullName evidence="3">XkdX family protein</fullName>
    </recommendedName>
</protein>
<proteinExistence type="predicted"/>
<organism evidence="1 2">
    <name type="scientific">Bacillus vallismortis</name>
    <dbReference type="NCBI Taxonomy" id="72361"/>
    <lineage>
        <taxon>Bacteria</taxon>
        <taxon>Bacillati</taxon>
        <taxon>Bacillota</taxon>
        <taxon>Bacilli</taxon>
        <taxon>Bacillales</taxon>
        <taxon>Bacillaceae</taxon>
        <taxon>Bacillus</taxon>
    </lineage>
</organism>
<reference evidence="1" key="1">
    <citation type="submission" date="2022-02" db="EMBL/GenBank/DDBJ databases">
        <title>Crop Bioprotection Bacillus Genome Sequencing.</title>
        <authorList>
            <person name="Dunlap C."/>
        </authorList>
    </citation>
    <scope>NUCLEOTIDE SEQUENCE</scope>
    <source>
        <strain evidence="1">98-1</strain>
    </source>
</reference>
<dbReference type="RefSeq" id="WP_164915211.1">
    <property type="nucleotide sequence ID" value="NZ_JALAOH010000006.1"/>
</dbReference>
<gene>
    <name evidence="1" type="ORF">MOC71_03150</name>
</gene>